<keyword evidence="5" id="KW-1185">Reference proteome</keyword>
<dbReference type="InterPro" id="IPR040170">
    <property type="entry name" value="Cytosol_ACT"/>
</dbReference>
<feature type="compositionally biased region" description="Gly residues" evidence="2">
    <location>
        <begin position="628"/>
        <end position="642"/>
    </location>
</feature>
<dbReference type="STRING" id="307507.A0A2V0P8S2"/>
<dbReference type="InterPro" id="IPR029069">
    <property type="entry name" value="HotDog_dom_sf"/>
</dbReference>
<dbReference type="Pfam" id="PF03061">
    <property type="entry name" value="4HBT"/>
    <property type="match status" value="2"/>
</dbReference>
<feature type="compositionally biased region" description="Pro residues" evidence="2">
    <location>
        <begin position="138"/>
        <end position="147"/>
    </location>
</feature>
<dbReference type="AlphaFoldDB" id="A0A2V0P8S2"/>
<feature type="compositionally biased region" description="Basic and acidic residues" evidence="2">
    <location>
        <begin position="653"/>
        <end position="662"/>
    </location>
</feature>
<dbReference type="InterPro" id="IPR006683">
    <property type="entry name" value="Thioestr_dom"/>
</dbReference>
<feature type="compositionally biased region" description="Low complexity" evidence="2">
    <location>
        <begin position="1"/>
        <end position="16"/>
    </location>
</feature>
<dbReference type="InterPro" id="IPR033120">
    <property type="entry name" value="HOTDOG_ACOT"/>
</dbReference>
<dbReference type="GO" id="GO:0006637">
    <property type="term" value="P:acyl-CoA metabolic process"/>
    <property type="evidence" value="ECO:0007669"/>
    <property type="project" value="TreeGrafter"/>
</dbReference>
<dbReference type="PROSITE" id="PS51770">
    <property type="entry name" value="HOTDOG_ACOT"/>
    <property type="match status" value="2"/>
</dbReference>
<dbReference type="OrthoDB" id="3184331at2759"/>
<feature type="compositionally biased region" description="Low complexity" evidence="2">
    <location>
        <begin position="24"/>
        <end position="35"/>
    </location>
</feature>
<comment type="caution">
    <text evidence="4">The sequence shown here is derived from an EMBL/GenBank/DDBJ whole genome shotgun (WGS) entry which is preliminary data.</text>
</comment>
<dbReference type="CDD" id="cd03442">
    <property type="entry name" value="BFIT_BACH"/>
    <property type="match status" value="2"/>
</dbReference>
<name>A0A2V0P8S2_9CHLO</name>
<dbReference type="SUPFAM" id="SSF54637">
    <property type="entry name" value="Thioesterase/thiol ester dehydrase-isomerase"/>
    <property type="match status" value="2"/>
</dbReference>
<evidence type="ECO:0000313" key="5">
    <source>
        <dbReference type="Proteomes" id="UP000247498"/>
    </source>
</evidence>
<feature type="domain" description="HotDog ACOT-type" evidence="3">
    <location>
        <begin position="394"/>
        <end position="506"/>
    </location>
</feature>
<protein>
    <submittedName>
        <fullName evidence="4">Acyl-coenzyme A thioesterase</fullName>
    </submittedName>
</protein>
<evidence type="ECO:0000256" key="2">
    <source>
        <dbReference type="SAM" id="MobiDB-lite"/>
    </source>
</evidence>
<feature type="compositionally biased region" description="Gly residues" evidence="2">
    <location>
        <begin position="351"/>
        <end position="362"/>
    </location>
</feature>
<keyword evidence="1" id="KW-0378">Hydrolase</keyword>
<gene>
    <name evidence="4" type="ORF">Rsub_08791</name>
</gene>
<feature type="compositionally biased region" description="Low complexity" evidence="2">
    <location>
        <begin position="59"/>
        <end position="69"/>
    </location>
</feature>
<dbReference type="PANTHER" id="PTHR11049">
    <property type="entry name" value="ACYL COENZYME A THIOESTER HYDROLASE"/>
    <property type="match status" value="1"/>
</dbReference>
<evidence type="ECO:0000256" key="1">
    <source>
        <dbReference type="ARBA" id="ARBA00022801"/>
    </source>
</evidence>
<feature type="compositionally biased region" description="Low complexity" evidence="2">
    <location>
        <begin position="612"/>
        <end position="627"/>
    </location>
</feature>
<evidence type="ECO:0000259" key="3">
    <source>
        <dbReference type="PROSITE" id="PS51770"/>
    </source>
</evidence>
<accession>A0A2V0P8S2</accession>
<dbReference type="Gene3D" id="3.10.129.10">
    <property type="entry name" value="Hotdog Thioesterase"/>
    <property type="match status" value="2"/>
</dbReference>
<feature type="domain" description="HotDog ACOT-type" evidence="3">
    <location>
        <begin position="156"/>
        <end position="268"/>
    </location>
</feature>
<dbReference type="GO" id="GO:0005829">
    <property type="term" value="C:cytosol"/>
    <property type="evidence" value="ECO:0007669"/>
    <property type="project" value="TreeGrafter"/>
</dbReference>
<dbReference type="InParanoid" id="A0A2V0P8S2"/>
<feature type="compositionally biased region" description="Low complexity" evidence="2">
    <location>
        <begin position="76"/>
        <end position="120"/>
    </location>
</feature>
<feature type="compositionally biased region" description="Low complexity" evidence="2">
    <location>
        <begin position="592"/>
        <end position="602"/>
    </location>
</feature>
<proteinExistence type="predicted"/>
<dbReference type="PANTHER" id="PTHR11049:SF16">
    <property type="entry name" value="PROTEIN VDLD"/>
    <property type="match status" value="1"/>
</dbReference>
<feature type="region of interest" description="Disordered" evidence="2">
    <location>
        <begin position="1"/>
        <end position="35"/>
    </location>
</feature>
<dbReference type="Proteomes" id="UP000247498">
    <property type="component" value="Unassembled WGS sequence"/>
</dbReference>
<feature type="region of interest" description="Disordered" evidence="2">
    <location>
        <begin position="52"/>
        <end position="152"/>
    </location>
</feature>
<dbReference type="GO" id="GO:0052816">
    <property type="term" value="F:long-chain fatty acyl-CoA hydrolase activity"/>
    <property type="evidence" value="ECO:0007669"/>
    <property type="project" value="TreeGrafter"/>
</dbReference>
<organism evidence="4 5">
    <name type="scientific">Raphidocelis subcapitata</name>
    <dbReference type="NCBI Taxonomy" id="307507"/>
    <lineage>
        <taxon>Eukaryota</taxon>
        <taxon>Viridiplantae</taxon>
        <taxon>Chlorophyta</taxon>
        <taxon>core chlorophytes</taxon>
        <taxon>Chlorophyceae</taxon>
        <taxon>CS clade</taxon>
        <taxon>Sphaeropleales</taxon>
        <taxon>Selenastraceae</taxon>
        <taxon>Raphidocelis</taxon>
    </lineage>
</organism>
<evidence type="ECO:0000313" key="4">
    <source>
        <dbReference type="EMBL" id="GBF96246.1"/>
    </source>
</evidence>
<dbReference type="EMBL" id="BDRX01000076">
    <property type="protein sequence ID" value="GBF96246.1"/>
    <property type="molecule type" value="Genomic_DNA"/>
</dbReference>
<feature type="compositionally biased region" description="Basic and acidic residues" evidence="2">
    <location>
        <begin position="301"/>
        <end position="331"/>
    </location>
</feature>
<reference evidence="4 5" key="1">
    <citation type="journal article" date="2018" name="Sci. Rep.">
        <title>Raphidocelis subcapitata (=Pseudokirchneriella subcapitata) provides an insight into genome evolution and environmental adaptations in the Sphaeropleales.</title>
        <authorList>
            <person name="Suzuki S."/>
            <person name="Yamaguchi H."/>
            <person name="Nakajima N."/>
            <person name="Kawachi M."/>
        </authorList>
    </citation>
    <scope>NUCLEOTIDE SEQUENCE [LARGE SCALE GENOMIC DNA]</scope>
    <source>
        <strain evidence="4 5">NIES-35</strain>
    </source>
</reference>
<feature type="region of interest" description="Disordered" evidence="2">
    <location>
        <begin position="589"/>
        <end position="662"/>
    </location>
</feature>
<sequence>MGACASKPAGAAAGQRRGTGAGGAPQAQQPATDVAQRLAAVEAELLRLTEAHRQLLGEQQKQPQQPQQPDSKEVQAGRQQDQQEQWQREAASAKPAARAASGAAAATAVTASAAASGAQPQHRHGQPPQPGGSLSAVPVPPAPPSAAPLPESVPMDATRIVMHQIVAPTECDGLGICTGGQVLSWIDVCAGLSAKTLARGPCVTISVDAVHFIRPCRLGQVVIVAAMVNRTFSSSMEVGVRVEAEDMRTGARCHCCSAYLTFVSLRSRAGGGEARPLPRIVPVGAEQRAIYEAAEARRQGRLDRRRSLGADPRKAQEVERARLRPVTHREGCPTLPPPLMLPQAPGSRPNSGGGGGGGGGGGFGGAGGGLRWANGGAAAAAAGAADSKPRVSPAATTAYMTQSIMPQHANTLGITFGGQVMSWMEQCAYISASRLRGAHHLTAGMDSVLLARTTRVGDVLYVTAQVTAIFNSSLEVAVTVFGETPSEGGVFHCADACVTVVVVDAAGGPSSIPFALDPQTPNQLLRYKAALKRRRERLEMRRQLLREAAAKTLLDGCGTRLHAYGSCGLLPALGDAGGARWGLNGGGGGAPVSGDSDGSRGSQCGGGGGGAALRSSSSAPVSPAGSPRAGGGGGGGGGGPGGPAALVTSLSDKSAHEFFDNW</sequence>
<feature type="region of interest" description="Disordered" evidence="2">
    <location>
        <begin position="301"/>
        <end position="362"/>
    </location>
</feature>